<gene>
    <name evidence="2" type="ORF">HaLaN_29172</name>
</gene>
<dbReference type="EMBL" id="BLLF01004841">
    <property type="protein sequence ID" value="GFH30338.1"/>
    <property type="molecule type" value="Genomic_DNA"/>
</dbReference>
<feature type="region of interest" description="Disordered" evidence="1">
    <location>
        <begin position="41"/>
        <end position="83"/>
    </location>
</feature>
<evidence type="ECO:0000313" key="2">
    <source>
        <dbReference type="EMBL" id="GFH30338.1"/>
    </source>
</evidence>
<accession>A0A6A0ACC1</accession>
<feature type="compositionally biased region" description="Polar residues" evidence="1">
    <location>
        <begin position="43"/>
        <end position="63"/>
    </location>
</feature>
<reference evidence="2 3" key="1">
    <citation type="submission" date="2020-02" db="EMBL/GenBank/DDBJ databases">
        <title>Draft genome sequence of Haematococcus lacustris strain NIES-144.</title>
        <authorList>
            <person name="Morimoto D."/>
            <person name="Nakagawa S."/>
            <person name="Yoshida T."/>
            <person name="Sawayama S."/>
        </authorList>
    </citation>
    <scope>NUCLEOTIDE SEQUENCE [LARGE SCALE GENOMIC DNA]</scope>
    <source>
        <strain evidence="2 3">NIES-144</strain>
    </source>
</reference>
<dbReference type="Proteomes" id="UP000485058">
    <property type="component" value="Unassembled WGS sequence"/>
</dbReference>
<protein>
    <submittedName>
        <fullName evidence="2">Uncharacterized protein</fullName>
    </submittedName>
</protein>
<evidence type="ECO:0000256" key="1">
    <source>
        <dbReference type="SAM" id="MobiDB-lite"/>
    </source>
</evidence>
<sequence length="167" mass="17413">MKDAVLQLAGLACTSQEQPGAYTRRLEAACQLLHEGLRLPQATGAQPSSSGHPAHNGATSAQTAFGGPASHNVPPAAPSPIPSASGSIAAGELCTLLLTDQEVLDVVLGLHDVRSAQLCRLMPWSDPHPLKLPPPSEALAKQLSQSQRCLPAVGCHARESEPWTAMH</sequence>
<feature type="non-terminal residue" evidence="2">
    <location>
        <position position="1"/>
    </location>
</feature>
<name>A0A6A0ACC1_HAELA</name>
<organism evidence="2 3">
    <name type="scientific">Haematococcus lacustris</name>
    <name type="common">Green alga</name>
    <name type="synonym">Haematococcus pluvialis</name>
    <dbReference type="NCBI Taxonomy" id="44745"/>
    <lineage>
        <taxon>Eukaryota</taxon>
        <taxon>Viridiplantae</taxon>
        <taxon>Chlorophyta</taxon>
        <taxon>core chlorophytes</taxon>
        <taxon>Chlorophyceae</taxon>
        <taxon>CS clade</taxon>
        <taxon>Chlamydomonadales</taxon>
        <taxon>Haematococcaceae</taxon>
        <taxon>Haematococcus</taxon>
    </lineage>
</organism>
<dbReference type="AlphaFoldDB" id="A0A6A0ACC1"/>
<evidence type="ECO:0000313" key="3">
    <source>
        <dbReference type="Proteomes" id="UP000485058"/>
    </source>
</evidence>
<proteinExistence type="predicted"/>
<keyword evidence="3" id="KW-1185">Reference proteome</keyword>
<comment type="caution">
    <text evidence="2">The sequence shown here is derived from an EMBL/GenBank/DDBJ whole genome shotgun (WGS) entry which is preliminary data.</text>
</comment>